<dbReference type="AlphaFoldDB" id="A0A4V1D957"/>
<keyword evidence="3" id="KW-1185">Reference proteome</keyword>
<evidence type="ECO:0000313" key="2">
    <source>
        <dbReference type="EMBL" id="QCF27530.1"/>
    </source>
</evidence>
<organism evidence="2 3">
    <name type="scientific">Hydrocarboniclastica marina</name>
    <dbReference type="NCBI Taxonomy" id="2259620"/>
    <lineage>
        <taxon>Bacteria</taxon>
        <taxon>Pseudomonadati</taxon>
        <taxon>Pseudomonadota</taxon>
        <taxon>Gammaproteobacteria</taxon>
        <taxon>Alteromonadales</taxon>
        <taxon>Alteromonadaceae</taxon>
        <taxon>Hydrocarboniclastica</taxon>
    </lineage>
</organism>
<gene>
    <name evidence="2" type="ORF">soil367_17250</name>
</gene>
<feature type="transmembrane region" description="Helical" evidence="1">
    <location>
        <begin position="33"/>
        <end position="55"/>
    </location>
</feature>
<dbReference type="Proteomes" id="UP000298049">
    <property type="component" value="Chromosome"/>
</dbReference>
<evidence type="ECO:0000313" key="3">
    <source>
        <dbReference type="Proteomes" id="UP000298049"/>
    </source>
</evidence>
<feature type="transmembrane region" description="Helical" evidence="1">
    <location>
        <begin position="62"/>
        <end position="84"/>
    </location>
</feature>
<protein>
    <submittedName>
        <fullName evidence="2">Uncharacterized protein</fullName>
    </submittedName>
</protein>
<sequence>MVSYMAFIGAIFGGGAAASNKHLSRLASQVLEWAIYVLPGLSVLSALAVIALYLAGASSWALLLHLLPVAALALYGWYVFGFLAR</sequence>
<evidence type="ECO:0000256" key="1">
    <source>
        <dbReference type="SAM" id="Phobius"/>
    </source>
</evidence>
<name>A0A4V1D957_9ALTE</name>
<dbReference type="EMBL" id="CP031093">
    <property type="protein sequence ID" value="QCF27530.1"/>
    <property type="molecule type" value="Genomic_DNA"/>
</dbReference>
<accession>A0A4V1D957</accession>
<keyword evidence="1" id="KW-1133">Transmembrane helix</keyword>
<keyword evidence="1" id="KW-0812">Transmembrane</keyword>
<keyword evidence="1" id="KW-0472">Membrane</keyword>
<proteinExistence type="predicted"/>
<reference evidence="2 3" key="1">
    <citation type="submission" date="2018-07" db="EMBL/GenBank/DDBJ databases">
        <title>Marsedoiliclastica nanhaica gen. nov. sp. nov., a novel marine hydrocarbonoclastic bacterium isolated from an in-situ enriched hydrocarbon-degrading consortium in deep-sea sediment.</title>
        <authorList>
            <person name="Dong C."/>
            <person name="Ma T."/>
            <person name="Liu R."/>
            <person name="Shao Z."/>
        </authorList>
    </citation>
    <scope>NUCLEOTIDE SEQUENCE [LARGE SCALE GENOMIC DNA]</scope>
    <source>
        <strain evidence="3">soil36-7</strain>
    </source>
</reference>
<dbReference type="KEGG" id="hmi:soil367_17250"/>